<evidence type="ECO:0000256" key="10">
    <source>
        <dbReference type="RuleBase" id="RU004320"/>
    </source>
</evidence>
<dbReference type="EC" id="3.1.1.29" evidence="1 8"/>
<dbReference type="HAMAP" id="MF_00083">
    <property type="entry name" value="Pept_tRNA_hydro_bact"/>
    <property type="match status" value="1"/>
</dbReference>
<keyword evidence="2 8" id="KW-0820">tRNA-binding</keyword>
<gene>
    <name evidence="8 12" type="primary">pth</name>
    <name evidence="11" type="ORF">QQ002_08790</name>
    <name evidence="12" type="ORF">QQX10_07780</name>
</gene>
<keyword evidence="3 8" id="KW-0378">Hydrolase</keyword>
<dbReference type="FunFam" id="3.40.50.1470:FF:000001">
    <property type="entry name" value="Peptidyl-tRNA hydrolase"/>
    <property type="match status" value="1"/>
</dbReference>
<evidence type="ECO:0000256" key="5">
    <source>
        <dbReference type="ARBA" id="ARBA00038063"/>
    </source>
</evidence>
<dbReference type="EMBL" id="JAUHQB010000005">
    <property type="protein sequence ID" value="MDN4483628.1"/>
    <property type="molecule type" value="Genomic_DNA"/>
</dbReference>
<comment type="function">
    <text evidence="8">Catalyzes the release of premature peptidyl moieties from peptidyl-tRNA molecules trapped in stalled 50S ribosomal subunits, and thus maintains levels of free tRNAs and 50S ribosomes.</text>
</comment>
<dbReference type="GO" id="GO:0000049">
    <property type="term" value="F:tRNA binding"/>
    <property type="evidence" value="ECO:0007669"/>
    <property type="project" value="UniProtKB-UniRule"/>
</dbReference>
<evidence type="ECO:0000313" key="12">
    <source>
        <dbReference type="EMBL" id="MDN4488066.1"/>
    </source>
</evidence>
<evidence type="ECO:0000256" key="2">
    <source>
        <dbReference type="ARBA" id="ARBA00022555"/>
    </source>
</evidence>
<dbReference type="InterPro" id="IPR036416">
    <property type="entry name" value="Pept_tRNA_hydro_sf"/>
</dbReference>
<feature type="binding site" evidence="8">
    <location>
        <position position="68"/>
    </location>
    <ligand>
        <name>tRNA</name>
        <dbReference type="ChEBI" id="CHEBI:17843"/>
    </ligand>
</feature>
<dbReference type="SUPFAM" id="SSF53178">
    <property type="entry name" value="Peptidyl-tRNA hydrolase-like"/>
    <property type="match status" value="1"/>
</dbReference>
<keyword evidence="4 8" id="KW-0694">RNA-binding</keyword>
<name>A0AAW7M973_9MICO</name>
<dbReference type="GO" id="GO:0072344">
    <property type="term" value="P:rescue of stalled ribosome"/>
    <property type="evidence" value="ECO:0007669"/>
    <property type="project" value="UniProtKB-UniRule"/>
</dbReference>
<dbReference type="Proteomes" id="UP001172737">
    <property type="component" value="Unassembled WGS sequence"/>
</dbReference>
<keyword evidence="8" id="KW-0963">Cytoplasm</keyword>
<dbReference type="NCBIfam" id="TIGR00447">
    <property type="entry name" value="pth"/>
    <property type="match status" value="1"/>
</dbReference>
<feature type="active site" description="Proton acceptor" evidence="8">
    <location>
        <position position="20"/>
    </location>
</feature>
<dbReference type="RefSeq" id="WP_301118816.1">
    <property type="nucleotide sequence ID" value="NZ_JAUHPX010000004.1"/>
</dbReference>
<comment type="subcellular location">
    <subcellularLocation>
        <location evidence="8">Cytoplasm</location>
    </subcellularLocation>
</comment>
<evidence type="ECO:0000313" key="14">
    <source>
        <dbReference type="Proteomes" id="UP001172756"/>
    </source>
</evidence>
<organism evidence="12 13">
    <name type="scientific">Demequina lignilytica</name>
    <dbReference type="NCBI Taxonomy" id="3051663"/>
    <lineage>
        <taxon>Bacteria</taxon>
        <taxon>Bacillati</taxon>
        <taxon>Actinomycetota</taxon>
        <taxon>Actinomycetes</taxon>
        <taxon>Micrococcales</taxon>
        <taxon>Demequinaceae</taxon>
        <taxon>Demequina</taxon>
    </lineage>
</organism>
<comment type="catalytic activity">
    <reaction evidence="6 8 9">
        <text>an N-acyl-L-alpha-aminoacyl-tRNA + H2O = an N-acyl-L-amino acid + a tRNA + H(+)</text>
        <dbReference type="Rhea" id="RHEA:54448"/>
        <dbReference type="Rhea" id="RHEA-COMP:10123"/>
        <dbReference type="Rhea" id="RHEA-COMP:13883"/>
        <dbReference type="ChEBI" id="CHEBI:15377"/>
        <dbReference type="ChEBI" id="CHEBI:15378"/>
        <dbReference type="ChEBI" id="CHEBI:59874"/>
        <dbReference type="ChEBI" id="CHEBI:78442"/>
        <dbReference type="ChEBI" id="CHEBI:138191"/>
        <dbReference type="EC" id="3.1.1.29"/>
    </reaction>
</comment>
<dbReference type="PROSITE" id="PS01195">
    <property type="entry name" value="PEPT_TRNA_HYDROL_1"/>
    <property type="match status" value="1"/>
</dbReference>
<dbReference type="CDD" id="cd00462">
    <property type="entry name" value="PTH"/>
    <property type="match status" value="1"/>
</dbReference>
<dbReference type="GO" id="GO:0005737">
    <property type="term" value="C:cytoplasm"/>
    <property type="evidence" value="ECO:0007669"/>
    <property type="project" value="UniProtKB-SubCell"/>
</dbReference>
<dbReference type="GO" id="GO:0006515">
    <property type="term" value="P:protein quality control for misfolded or incompletely synthesized proteins"/>
    <property type="evidence" value="ECO:0007669"/>
    <property type="project" value="UniProtKB-UniRule"/>
</dbReference>
<feature type="site" description="Discriminates between blocked and unblocked aminoacyl-tRNA" evidence="8">
    <location>
        <position position="10"/>
    </location>
</feature>
<evidence type="ECO:0000313" key="11">
    <source>
        <dbReference type="EMBL" id="MDN4483628.1"/>
    </source>
</evidence>
<feature type="site" description="Stabilizes the basic form of H active site to accept a proton" evidence="8">
    <location>
        <position position="93"/>
    </location>
</feature>
<evidence type="ECO:0000256" key="8">
    <source>
        <dbReference type="HAMAP-Rule" id="MF_00083"/>
    </source>
</evidence>
<evidence type="ECO:0000256" key="1">
    <source>
        <dbReference type="ARBA" id="ARBA00013260"/>
    </source>
</evidence>
<comment type="function">
    <text evidence="8">Hydrolyzes ribosome-free peptidyl-tRNAs (with 1 or more amino acids incorporated), which drop off the ribosome during protein synthesis, or as a result of ribosome stalling.</text>
</comment>
<comment type="caution">
    <text evidence="12">The sequence shown here is derived from an EMBL/GenBank/DDBJ whole genome shotgun (WGS) entry which is preliminary data.</text>
</comment>
<evidence type="ECO:0000256" key="6">
    <source>
        <dbReference type="ARBA" id="ARBA00048707"/>
    </source>
</evidence>
<evidence type="ECO:0000256" key="4">
    <source>
        <dbReference type="ARBA" id="ARBA00022884"/>
    </source>
</evidence>
<feature type="binding site" evidence="8">
    <location>
        <position position="66"/>
    </location>
    <ligand>
        <name>tRNA</name>
        <dbReference type="ChEBI" id="CHEBI:17843"/>
    </ligand>
</feature>
<dbReference type="AlphaFoldDB" id="A0AAW7M973"/>
<dbReference type="Gene3D" id="3.40.50.1470">
    <property type="entry name" value="Peptidyl-tRNA hydrolase"/>
    <property type="match status" value="1"/>
</dbReference>
<evidence type="ECO:0000256" key="3">
    <source>
        <dbReference type="ARBA" id="ARBA00022801"/>
    </source>
</evidence>
<evidence type="ECO:0000256" key="9">
    <source>
        <dbReference type="RuleBase" id="RU000673"/>
    </source>
</evidence>
<protein>
    <recommendedName>
        <fullName evidence="7 8">Peptidyl-tRNA hydrolase</fullName>
        <shortName evidence="8">Pth</shortName>
        <ecNumber evidence="1 8">3.1.1.29</ecNumber>
    </recommendedName>
</protein>
<dbReference type="InterPro" id="IPR018171">
    <property type="entry name" value="Pept_tRNA_hydro_CS"/>
</dbReference>
<dbReference type="InterPro" id="IPR001328">
    <property type="entry name" value="Pept_tRNA_hydro"/>
</dbReference>
<evidence type="ECO:0000313" key="13">
    <source>
        <dbReference type="Proteomes" id="UP001172737"/>
    </source>
</evidence>
<dbReference type="EMBL" id="JAUHPX010000004">
    <property type="protein sequence ID" value="MDN4488066.1"/>
    <property type="molecule type" value="Genomic_DNA"/>
</dbReference>
<evidence type="ECO:0000256" key="7">
    <source>
        <dbReference type="ARBA" id="ARBA00050038"/>
    </source>
</evidence>
<reference evidence="12" key="1">
    <citation type="submission" date="2023-06" db="EMBL/GenBank/DDBJ databases">
        <title>Sysu t00039.</title>
        <authorList>
            <person name="Gao L."/>
            <person name="Fang B.-Z."/>
            <person name="Li W.-J."/>
        </authorList>
    </citation>
    <scope>NUCLEOTIDE SEQUENCE</scope>
    <source>
        <strain evidence="12">SYSU T00039</strain>
    </source>
</reference>
<feature type="binding site" evidence="8">
    <location>
        <position position="114"/>
    </location>
    <ligand>
        <name>tRNA</name>
        <dbReference type="ChEBI" id="CHEBI:17843"/>
    </ligand>
</feature>
<comment type="similarity">
    <text evidence="5 8 10">Belongs to the PTH family.</text>
</comment>
<dbReference type="Proteomes" id="UP001172756">
    <property type="component" value="Unassembled WGS sequence"/>
</dbReference>
<comment type="subunit">
    <text evidence="8">Monomer.</text>
</comment>
<accession>A0AAW7M973</accession>
<dbReference type="Pfam" id="PF01195">
    <property type="entry name" value="Pept_tRNA_hydro"/>
    <property type="match status" value="1"/>
</dbReference>
<dbReference type="GO" id="GO:0004045">
    <property type="term" value="F:peptidyl-tRNA hydrolase activity"/>
    <property type="evidence" value="ECO:0007669"/>
    <property type="project" value="UniProtKB-UniRule"/>
</dbReference>
<proteinExistence type="inferred from homology"/>
<sequence length="190" mass="19975">MTSLVIGLGNPGPEYAETRHNVGQMVVEELARRGASSLSVSKKTHTRTATVRLAGEAVVIGVPMSYMNVSGGPTSSLAKYHSVAPTDVVVVHDELDIPFGTVKIKRGGGSGGHNGLKDVTKALGTPDYVRVRVGIGRPPGRMEAAAFVLKPFSSVERKELPFLVDDAADAVEAILASGLEAAQMRFHTKG</sequence>
<dbReference type="PANTHER" id="PTHR17224">
    <property type="entry name" value="PEPTIDYL-TRNA HYDROLASE"/>
    <property type="match status" value="1"/>
</dbReference>
<dbReference type="PANTHER" id="PTHR17224:SF1">
    <property type="entry name" value="PEPTIDYL-TRNA HYDROLASE"/>
    <property type="match status" value="1"/>
</dbReference>
<feature type="binding site" evidence="8">
    <location>
        <position position="15"/>
    </location>
    <ligand>
        <name>tRNA</name>
        <dbReference type="ChEBI" id="CHEBI:17843"/>
    </ligand>
</feature>
<keyword evidence="13" id="KW-1185">Reference proteome</keyword>
<reference evidence="11 14" key="2">
    <citation type="submission" date="2023-06" db="EMBL/GenBank/DDBJ databases">
        <title>SYSU T0a273.</title>
        <authorList>
            <person name="Gao L."/>
            <person name="Fang B.-Z."/>
            <person name="Li W.-J."/>
        </authorList>
    </citation>
    <scope>NUCLEOTIDE SEQUENCE [LARGE SCALE GENOMIC DNA]</scope>
    <source>
        <strain evidence="11 14">SYSU T0a273</strain>
    </source>
</reference>
<dbReference type="PROSITE" id="PS01196">
    <property type="entry name" value="PEPT_TRNA_HYDROL_2"/>
    <property type="match status" value="1"/>
</dbReference>